<name>A0ABZ0ZMX5_9ACTN</name>
<evidence type="ECO:0000313" key="2">
    <source>
        <dbReference type="Proteomes" id="UP001327225"/>
    </source>
</evidence>
<dbReference type="Proteomes" id="UP001327225">
    <property type="component" value="Chromosome"/>
</dbReference>
<proteinExistence type="predicted"/>
<sequence>MYVVVQHTFLNPSDAFSRGEKLIKNEEAPHGTTGLQFYPARDGSGATCLWESNSVADVQSYVDDTLGDSSRNLCYEVDAANAFARQPLGIAERPTLVTQ</sequence>
<dbReference type="RefSeq" id="WP_322936607.1">
    <property type="nucleotide sequence ID" value="NZ_CP141059.1"/>
</dbReference>
<gene>
    <name evidence="1" type="ORF">SHK19_14185</name>
</gene>
<protein>
    <recommendedName>
        <fullName evidence="3">DUF4242 domain-containing protein</fullName>
    </recommendedName>
</protein>
<dbReference type="EMBL" id="CP141059">
    <property type="protein sequence ID" value="WQQ25111.1"/>
    <property type="molecule type" value="Genomic_DNA"/>
</dbReference>
<keyword evidence="2" id="KW-1185">Reference proteome</keyword>
<evidence type="ECO:0008006" key="3">
    <source>
        <dbReference type="Google" id="ProtNLM"/>
    </source>
</evidence>
<organism evidence="1 2">
    <name type="scientific">Nocardioides bizhenqiangii</name>
    <dbReference type="NCBI Taxonomy" id="3095076"/>
    <lineage>
        <taxon>Bacteria</taxon>
        <taxon>Bacillati</taxon>
        <taxon>Actinomycetota</taxon>
        <taxon>Actinomycetes</taxon>
        <taxon>Propionibacteriales</taxon>
        <taxon>Nocardioidaceae</taxon>
        <taxon>Nocardioides</taxon>
    </lineage>
</organism>
<reference evidence="2" key="1">
    <citation type="submission" date="2023-12" db="EMBL/GenBank/DDBJ databases">
        <title>Novel species in genus Nocardioides.</title>
        <authorList>
            <person name="Zhou H."/>
        </authorList>
    </citation>
    <scope>NUCLEOTIDE SEQUENCE [LARGE SCALE GENOMIC DNA]</scope>
    <source>
        <strain evidence="2">HM61</strain>
    </source>
</reference>
<evidence type="ECO:0000313" key="1">
    <source>
        <dbReference type="EMBL" id="WQQ25111.1"/>
    </source>
</evidence>
<accession>A0ABZ0ZMX5</accession>